<dbReference type="EC" id="3.2.1.40" evidence="2"/>
<dbReference type="InterPro" id="IPR035398">
    <property type="entry name" value="Bac_rhamnosid_C"/>
</dbReference>
<evidence type="ECO:0000256" key="2">
    <source>
        <dbReference type="ARBA" id="ARBA00012652"/>
    </source>
</evidence>
<dbReference type="InterPro" id="IPR013783">
    <property type="entry name" value="Ig-like_fold"/>
</dbReference>
<evidence type="ECO:0000259" key="6">
    <source>
        <dbReference type="Pfam" id="PF17389"/>
    </source>
</evidence>
<dbReference type="InterPro" id="IPR008902">
    <property type="entry name" value="Rhamnosid_concanavalin"/>
</dbReference>
<feature type="domain" description="Alpha-L-rhamnosidase six-hairpin glycosidase" evidence="6">
    <location>
        <begin position="439"/>
        <end position="791"/>
    </location>
</feature>
<dbReference type="Gene3D" id="2.60.420.10">
    <property type="entry name" value="Maltose phosphorylase, domain 3"/>
    <property type="match status" value="1"/>
</dbReference>
<dbReference type="InterPro" id="IPR013737">
    <property type="entry name" value="Bac_rhamnosid_N"/>
</dbReference>
<dbReference type="EMBL" id="JBFXLT010000145">
    <property type="protein sequence ID" value="KAL2803247.1"/>
    <property type="molecule type" value="Genomic_DNA"/>
</dbReference>
<dbReference type="Pfam" id="PF08531">
    <property type="entry name" value="Bac_rhamnosid_N"/>
    <property type="match status" value="1"/>
</dbReference>
<dbReference type="Gene3D" id="2.60.40.10">
    <property type="entry name" value="Immunoglobulins"/>
    <property type="match status" value="1"/>
</dbReference>
<comment type="catalytic activity">
    <reaction evidence="1">
        <text>Hydrolysis of terminal non-reducing alpha-L-rhamnose residues in alpha-L-rhamnosides.</text>
        <dbReference type="EC" id="3.2.1.40"/>
    </reaction>
</comment>
<dbReference type="Pfam" id="PF17389">
    <property type="entry name" value="Bac_rhamnosid6H"/>
    <property type="match status" value="1"/>
</dbReference>
<dbReference type="PIRSF" id="PIRSF010631">
    <property type="entry name" value="A-rhamnsds"/>
    <property type="match status" value="1"/>
</dbReference>
<dbReference type="InterPro" id="IPR016007">
    <property type="entry name" value="Alpha_rhamnosid"/>
</dbReference>
<evidence type="ECO:0000259" key="7">
    <source>
        <dbReference type="Pfam" id="PF17390"/>
    </source>
</evidence>
<keyword evidence="9" id="KW-1185">Reference proteome</keyword>
<dbReference type="InterPro" id="IPR035396">
    <property type="entry name" value="Bac_rhamnosid6H"/>
</dbReference>
<organism evidence="8 9">
    <name type="scientific">Aspergillus granulosus</name>
    <dbReference type="NCBI Taxonomy" id="176169"/>
    <lineage>
        <taxon>Eukaryota</taxon>
        <taxon>Fungi</taxon>
        <taxon>Dikarya</taxon>
        <taxon>Ascomycota</taxon>
        <taxon>Pezizomycotina</taxon>
        <taxon>Eurotiomycetes</taxon>
        <taxon>Eurotiomycetidae</taxon>
        <taxon>Eurotiales</taxon>
        <taxon>Aspergillaceae</taxon>
        <taxon>Aspergillus</taxon>
        <taxon>Aspergillus subgen. Nidulantes</taxon>
    </lineage>
</organism>
<evidence type="ECO:0000313" key="9">
    <source>
        <dbReference type="Proteomes" id="UP001610334"/>
    </source>
</evidence>
<dbReference type="Pfam" id="PF05592">
    <property type="entry name" value="Bac_rhamnosid"/>
    <property type="match status" value="1"/>
</dbReference>
<feature type="domain" description="Bacterial alpha-L-rhamnosidase N-terminal" evidence="5">
    <location>
        <begin position="152"/>
        <end position="322"/>
    </location>
</feature>
<feature type="domain" description="Alpha-L-rhamnosidase concanavalin-like" evidence="4">
    <location>
        <begin position="333"/>
        <end position="433"/>
    </location>
</feature>
<dbReference type="PANTHER" id="PTHR33307">
    <property type="entry name" value="ALPHA-RHAMNOSIDASE (EUROFUNG)"/>
    <property type="match status" value="1"/>
</dbReference>
<dbReference type="Proteomes" id="UP001610334">
    <property type="component" value="Unassembled WGS sequence"/>
</dbReference>
<accession>A0ABR4GW54</accession>
<feature type="domain" description="Alpha-L-rhamnosidase C-terminal" evidence="7">
    <location>
        <begin position="794"/>
        <end position="879"/>
    </location>
</feature>
<gene>
    <name evidence="8" type="ORF">BJX63DRAFT_440235</name>
</gene>
<keyword evidence="3" id="KW-0378">Hydrolase</keyword>
<comment type="caution">
    <text evidence="8">The sequence shown here is derived from an EMBL/GenBank/DDBJ whole genome shotgun (WGS) entry which is preliminary data.</text>
</comment>
<evidence type="ECO:0000259" key="4">
    <source>
        <dbReference type="Pfam" id="PF05592"/>
    </source>
</evidence>
<dbReference type="Pfam" id="PF17390">
    <property type="entry name" value="Bac_rhamnosid_C"/>
    <property type="match status" value="1"/>
</dbReference>
<name>A0ABR4GW54_9EURO</name>
<dbReference type="InterPro" id="IPR008928">
    <property type="entry name" value="6-hairpin_glycosidase_sf"/>
</dbReference>
<proteinExistence type="predicted"/>
<dbReference type="InterPro" id="IPR012341">
    <property type="entry name" value="6hp_glycosidase-like_sf"/>
</dbReference>
<dbReference type="PANTHER" id="PTHR33307:SF6">
    <property type="entry name" value="ALPHA-RHAMNOSIDASE (EUROFUNG)-RELATED"/>
    <property type="match status" value="1"/>
</dbReference>
<dbReference type="Gene3D" id="2.60.120.260">
    <property type="entry name" value="Galactose-binding domain-like"/>
    <property type="match status" value="2"/>
</dbReference>
<reference evidence="8 9" key="1">
    <citation type="submission" date="2024-07" db="EMBL/GenBank/DDBJ databases">
        <title>Section-level genome sequencing and comparative genomics of Aspergillus sections Usti and Cavernicolus.</title>
        <authorList>
            <consortium name="Lawrence Berkeley National Laboratory"/>
            <person name="Nybo J.L."/>
            <person name="Vesth T.C."/>
            <person name="Theobald S."/>
            <person name="Frisvad J.C."/>
            <person name="Larsen T.O."/>
            <person name="Kjaerboelling I."/>
            <person name="Rothschild-Mancinelli K."/>
            <person name="Lyhne E.K."/>
            <person name="Kogle M.E."/>
            <person name="Barry K."/>
            <person name="Clum A."/>
            <person name="Na H."/>
            <person name="Ledsgaard L."/>
            <person name="Lin J."/>
            <person name="Lipzen A."/>
            <person name="Kuo A."/>
            <person name="Riley R."/>
            <person name="Mondo S."/>
            <person name="Labutti K."/>
            <person name="Haridas S."/>
            <person name="Pangalinan J."/>
            <person name="Salamov A.A."/>
            <person name="Simmons B.A."/>
            <person name="Magnuson J.K."/>
            <person name="Chen J."/>
            <person name="Drula E."/>
            <person name="Henrissat B."/>
            <person name="Wiebenga A."/>
            <person name="Lubbers R.J."/>
            <person name="Gomes A.C."/>
            <person name="Makela M.R."/>
            <person name="Stajich J."/>
            <person name="Grigoriev I.V."/>
            <person name="Mortensen U.H."/>
            <person name="De Vries R.P."/>
            <person name="Baker S.E."/>
            <person name="Andersen M.R."/>
        </authorList>
    </citation>
    <scope>NUCLEOTIDE SEQUENCE [LARGE SCALE GENOMIC DNA]</scope>
    <source>
        <strain evidence="8 9">CBS 588.65</strain>
    </source>
</reference>
<evidence type="ECO:0000256" key="3">
    <source>
        <dbReference type="ARBA" id="ARBA00022801"/>
    </source>
</evidence>
<evidence type="ECO:0000313" key="8">
    <source>
        <dbReference type="EMBL" id="KAL2803247.1"/>
    </source>
</evidence>
<dbReference type="Gene3D" id="1.50.10.10">
    <property type="match status" value="1"/>
</dbReference>
<dbReference type="SUPFAM" id="SSF48208">
    <property type="entry name" value="Six-hairpin glycosidases"/>
    <property type="match status" value="1"/>
</dbReference>
<sequence length="895" mass="99925">MTNPRIIDVRFDHYPSGKPVLGVHDAKPRISWRFADVESNFEQTGYEIEISRFTRLGPATVNVFHVLSSESHLVPWPEPGEPLVSRERCSVRVRAWEKAQASPLLWSEPAEIELGLLRREDWIGSLISAPWTGDEPQPEDLLRKDFTLLTKPRFARLYITALGVYEAEINGKRVGDYFMAPGWTSYRGQLHYQTYDVTDLLDADINSLGVRVAEGWYKGRIGFANAQGFYGSRTGILAQLEIVYEDGGVYKLGTDDTWMVTRGPIRQAEIYDGEIYDARVDVDGWSSPGIKVLDNWKPVEVLPRLPAQQKLVSGSKPPVRRLESVQAVQVIGTPSGKLVLDFGQNLVGHLRVKTVRAPTGHKLILQHAEVLENGELGLRPLRACKARDTYIFRGDAGGETYQPRFTFHGFRYAQIDGWPSSEDVINSVEAVVCHSDMEEAGDFSCSNNNVNQLFSNTKWSMRGNFFSLPTDCPQRDERLGWTGDLALFAPTATLIYQCFGVLNDWLQDMSFDQRERGGVPPMVSPNVLAGLPTWGDVWPCAVWHDVALLAPWALWEETKDIAILEQQYESMTTWLNAIPRNKGRLTHLWDLKGYQLGDWLDPNAPPDDPQKAVTDPTLVANAFLARCLTLMAQTSNILGRTDNARYFEDWLTNAQKEFVEEYVSHSGRLVSDSQTAYALAICFDLLSSEQTTIAGNRLAEIVRDNKLCIGTGFAGTPFVCEALARTGHADTAYAMLVNEKCPSWLYPISMGATTIWERWDSMRPDGSINPGEMTSFNHYAFGAVSKFLVERLAGLQRLSPGWKKSRVQPLLGGGFSSARASHVTPYGVVSASWTLVEEKGISDEGDRVMKFALEVRVPPTTTMEVVLPLPGESKVEVVGSGEWSFSSLVQQNARV</sequence>
<evidence type="ECO:0000259" key="5">
    <source>
        <dbReference type="Pfam" id="PF08531"/>
    </source>
</evidence>
<evidence type="ECO:0000256" key="1">
    <source>
        <dbReference type="ARBA" id="ARBA00001445"/>
    </source>
</evidence>
<dbReference type="Pfam" id="PF25788">
    <property type="entry name" value="Ig_Rha78A_N"/>
    <property type="match status" value="1"/>
</dbReference>
<protein>
    <recommendedName>
        <fullName evidence="2">alpha-L-rhamnosidase</fullName>
        <ecNumber evidence="2">3.2.1.40</ecNumber>
    </recommendedName>
</protein>